<dbReference type="SUPFAM" id="SSF52540">
    <property type="entry name" value="P-loop containing nucleoside triphosphate hydrolases"/>
    <property type="match status" value="1"/>
</dbReference>
<feature type="non-terminal residue" evidence="2">
    <location>
        <position position="1"/>
    </location>
</feature>
<feature type="region of interest" description="Disordered" evidence="1">
    <location>
        <begin position="74"/>
        <end position="97"/>
    </location>
</feature>
<comment type="caution">
    <text evidence="2">The sequence shown here is derived from an EMBL/GenBank/DDBJ whole genome shotgun (WGS) entry which is preliminary data.</text>
</comment>
<proteinExistence type="predicted"/>
<organism evidence="2 3">
    <name type="scientific">Rhodoplanes roseus</name>
    <dbReference type="NCBI Taxonomy" id="29409"/>
    <lineage>
        <taxon>Bacteria</taxon>
        <taxon>Pseudomonadati</taxon>
        <taxon>Pseudomonadota</taxon>
        <taxon>Alphaproteobacteria</taxon>
        <taxon>Hyphomicrobiales</taxon>
        <taxon>Nitrobacteraceae</taxon>
        <taxon>Rhodoplanes</taxon>
    </lineage>
</organism>
<name>A0A327K7J1_9BRAD</name>
<dbReference type="AlphaFoldDB" id="A0A327K7J1"/>
<evidence type="ECO:0000256" key="1">
    <source>
        <dbReference type="SAM" id="MobiDB-lite"/>
    </source>
</evidence>
<sequence length="106" mass="11177">DEHFARLIRQGGKPVVLVANKAEGRAAESGLLEAYSLGFGEAVAVSAEHGVGLPDLYEAVVATLGEKAALYLPKEETDEDDEDEAAEGTGEETRTLKPIRVAIVGQ</sequence>
<dbReference type="PANTHER" id="PTHR43834:SF6">
    <property type="entry name" value="GTPASE DER"/>
    <property type="match status" value="1"/>
</dbReference>
<keyword evidence="3" id="KW-1185">Reference proteome</keyword>
<evidence type="ECO:0008006" key="4">
    <source>
        <dbReference type="Google" id="ProtNLM"/>
    </source>
</evidence>
<gene>
    <name evidence="2" type="ORF">CH341_31825</name>
</gene>
<accession>A0A327K7J1</accession>
<feature type="non-terminal residue" evidence="2">
    <location>
        <position position="106"/>
    </location>
</feature>
<protein>
    <recommendedName>
        <fullName evidence="4">Ribosome biogenesis GTPase Der</fullName>
    </recommendedName>
</protein>
<evidence type="ECO:0000313" key="2">
    <source>
        <dbReference type="EMBL" id="RAI33372.1"/>
    </source>
</evidence>
<evidence type="ECO:0000313" key="3">
    <source>
        <dbReference type="Proteomes" id="UP000249130"/>
    </source>
</evidence>
<dbReference type="PANTHER" id="PTHR43834">
    <property type="entry name" value="GTPASE DER"/>
    <property type="match status" value="1"/>
</dbReference>
<dbReference type="Gene3D" id="3.40.50.300">
    <property type="entry name" value="P-loop containing nucleotide triphosphate hydrolases"/>
    <property type="match status" value="1"/>
</dbReference>
<dbReference type="InterPro" id="IPR027417">
    <property type="entry name" value="P-loop_NTPase"/>
</dbReference>
<dbReference type="EMBL" id="NPEX01000713">
    <property type="protein sequence ID" value="RAI33372.1"/>
    <property type="molecule type" value="Genomic_DNA"/>
</dbReference>
<reference evidence="2 3" key="1">
    <citation type="submission" date="2017-07" db="EMBL/GenBank/DDBJ databases">
        <title>Draft Genome Sequences of Select Purple Nonsulfur Bacteria.</title>
        <authorList>
            <person name="Lasarre B."/>
            <person name="Mckinlay J.B."/>
        </authorList>
    </citation>
    <scope>NUCLEOTIDE SEQUENCE [LARGE SCALE GENOMIC DNA]</scope>
    <source>
        <strain evidence="2 3">DSM 5909</strain>
    </source>
</reference>
<feature type="compositionally biased region" description="Acidic residues" evidence="1">
    <location>
        <begin position="76"/>
        <end position="90"/>
    </location>
</feature>
<dbReference type="Proteomes" id="UP000249130">
    <property type="component" value="Unassembled WGS sequence"/>
</dbReference>